<organism evidence="1 2">
    <name type="scientific">Rubrobacter marinus</name>
    <dbReference type="NCBI Taxonomy" id="2653852"/>
    <lineage>
        <taxon>Bacteria</taxon>
        <taxon>Bacillati</taxon>
        <taxon>Actinomycetota</taxon>
        <taxon>Rubrobacteria</taxon>
        <taxon>Rubrobacterales</taxon>
        <taxon>Rubrobacteraceae</taxon>
        <taxon>Rubrobacter</taxon>
    </lineage>
</organism>
<reference evidence="1 2" key="1">
    <citation type="submission" date="2019-10" db="EMBL/GenBank/DDBJ databases">
        <title>Rubrobacter sp nov SCSIO 52915 isolated from a deep-sea sediment in the South China Sea.</title>
        <authorList>
            <person name="Chen R.W."/>
        </authorList>
    </citation>
    <scope>NUCLEOTIDE SEQUENCE [LARGE SCALE GENOMIC DNA]</scope>
    <source>
        <strain evidence="1 2">SCSIO 52915</strain>
    </source>
</reference>
<dbReference type="AlphaFoldDB" id="A0A6G8PX38"/>
<dbReference type="EMBL" id="CP045121">
    <property type="protein sequence ID" value="QIN78763.1"/>
    <property type="molecule type" value="Genomic_DNA"/>
</dbReference>
<proteinExistence type="predicted"/>
<dbReference type="Proteomes" id="UP000502706">
    <property type="component" value="Chromosome"/>
</dbReference>
<accession>A0A6G8PX38</accession>
<name>A0A6G8PX38_9ACTN</name>
<evidence type="ECO:0000313" key="1">
    <source>
        <dbReference type="EMBL" id="QIN78763.1"/>
    </source>
</evidence>
<dbReference type="GO" id="GO:0005829">
    <property type="term" value="C:cytosol"/>
    <property type="evidence" value="ECO:0007669"/>
    <property type="project" value="TreeGrafter"/>
</dbReference>
<dbReference type="KEGG" id="rmar:GBA65_09790"/>
<dbReference type="GO" id="GO:0010124">
    <property type="term" value="P:phenylacetate catabolic process"/>
    <property type="evidence" value="ECO:0007669"/>
    <property type="project" value="InterPro"/>
</dbReference>
<dbReference type="PANTHER" id="PTHR30458:SF0">
    <property type="entry name" value="1,2-PHENYLACETYL-COA EPOXIDASE, SUBUNIT C"/>
    <property type="match status" value="1"/>
</dbReference>
<dbReference type="Pfam" id="PF05138">
    <property type="entry name" value="PaaA_PaaC"/>
    <property type="match status" value="1"/>
</dbReference>
<gene>
    <name evidence="1" type="ORF">GBA65_09790</name>
</gene>
<dbReference type="Gene3D" id="1.20.1260.10">
    <property type="match status" value="1"/>
</dbReference>
<dbReference type="InterPro" id="IPR007814">
    <property type="entry name" value="PaaA_PaaC"/>
</dbReference>
<sequence>MTGRPEGTDKVAPGRGAENEFLVESDDALAALVNVIAVIGDNEYFLGRRVSEWADAGPLLESTAACAAITQDKLGHSRAIYPLLEELPWPNPPTGLQGEVDRARRYSVSFLDDPLPSWSNVVAALALVGPAVNVVLESVENSRYEALARRAHRILDEEKLTSAYAESLVRQIAYEERGRALLQERVNDLFPEMLCWFGPEGEEGIEALRAEGLASMSNEEMRQRYLDRIVPLLKGCGVEIPVERDESEGRWEYGDLPWNEWNQLQRRLERSKATA</sequence>
<evidence type="ECO:0000313" key="2">
    <source>
        <dbReference type="Proteomes" id="UP000502706"/>
    </source>
</evidence>
<dbReference type="PANTHER" id="PTHR30458">
    <property type="entry name" value="PHENYLACETIC ACID DEGRADATION PROTEIN PAA"/>
    <property type="match status" value="1"/>
</dbReference>
<dbReference type="InterPro" id="IPR012347">
    <property type="entry name" value="Ferritin-like"/>
</dbReference>
<dbReference type="SUPFAM" id="SSF47240">
    <property type="entry name" value="Ferritin-like"/>
    <property type="match status" value="1"/>
</dbReference>
<dbReference type="InterPro" id="IPR052703">
    <property type="entry name" value="Aromatic_CoA_ox/epox"/>
</dbReference>
<protein>
    <submittedName>
        <fullName evidence="1">Phenylacetic acid catabolic</fullName>
    </submittedName>
</protein>
<keyword evidence="2" id="KW-1185">Reference proteome</keyword>
<dbReference type="InterPro" id="IPR009078">
    <property type="entry name" value="Ferritin-like_SF"/>
</dbReference>